<dbReference type="CDD" id="cd17242">
    <property type="entry name" value="MobM_relaxase"/>
    <property type="match status" value="1"/>
</dbReference>
<dbReference type="Pfam" id="PF01076">
    <property type="entry name" value="Mob_Pre"/>
    <property type="match status" value="1"/>
</dbReference>
<name>A0A6I2RA39_FLAPL</name>
<evidence type="ECO:0000256" key="2">
    <source>
        <dbReference type="SAM" id="MobiDB-lite"/>
    </source>
</evidence>
<evidence type="ECO:0000256" key="1">
    <source>
        <dbReference type="ARBA" id="ARBA00010657"/>
    </source>
</evidence>
<dbReference type="InterPro" id="IPR001668">
    <property type="entry name" value="Mob_Pre"/>
</dbReference>
<sequence>MPGPPCRGRAFLVGGETAAAPACRFQHHLSCGGFRMAGRYVKTPTSTVHLPSQRKESCVMPYAIMRFEKRKGGPASAIEKHHERKKPRYASNPDVDTDRSHLNYHLVEPRHKYYAEIQSRIEQAQRKNPKLKVRRDSVKFIDTIVTATPDYLTQLPPEQVRRYFERALEFFSREVGAENIFSAVVHMDERNPHMHLCFVPLTKDHRLSAKEVIGGRDKLVEWQDKFHDHMAAEFPELERGQSAAVTRRKHIPTWLYKQSHRLTQEMVEIRAELEQTGTLNAKKQREKILKLLDKWYPQINAFEAKLKPYDEQLQRMRDELIRSRSTMFRALDAQEESQQQNLELMDELRACQTFIDSIPQDLLEQIKQRQAQRMEQGQGQQLYL</sequence>
<protein>
    <submittedName>
        <fullName evidence="3">Plasmid recombination protein</fullName>
    </submittedName>
</protein>
<proteinExistence type="inferred from homology"/>
<dbReference type="GO" id="GO:0006310">
    <property type="term" value="P:DNA recombination"/>
    <property type="evidence" value="ECO:0007669"/>
    <property type="project" value="InterPro"/>
</dbReference>
<evidence type="ECO:0000313" key="4">
    <source>
        <dbReference type="Proteomes" id="UP000434475"/>
    </source>
</evidence>
<comment type="caution">
    <text evidence="3">The sequence shown here is derived from an EMBL/GenBank/DDBJ whole genome shotgun (WGS) entry which is preliminary data.</text>
</comment>
<organism evidence="3 4">
    <name type="scientific">Flavonifractor plautii</name>
    <name type="common">Fusobacterium plautii</name>
    <dbReference type="NCBI Taxonomy" id="292800"/>
    <lineage>
        <taxon>Bacteria</taxon>
        <taxon>Bacillati</taxon>
        <taxon>Bacillota</taxon>
        <taxon>Clostridia</taxon>
        <taxon>Eubacteriales</taxon>
        <taxon>Oscillospiraceae</taxon>
        <taxon>Flavonifractor</taxon>
    </lineage>
</organism>
<feature type="region of interest" description="Disordered" evidence="2">
    <location>
        <begin position="71"/>
        <end position="95"/>
    </location>
</feature>
<dbReference type="Proteomes" id="UP000434475">
    <property type="component" value="Unassembled WGS sequence"/>
</dbReference>
<dbReference type="GO" id="GO:0003677">
    <property type="term" value="F:DNA binding"/>
    <property type="evidence" value="ECO:0007669"/>
    <property type="project" value="InterPro"/>
</dbReference>
<gene>
    <name evidence="3" type="ORF">GKE97_24875</name>
</gene>
<dbReference type="Gene3D" id="3.30.930.30">
    <property type="match status" value="1"/>
</dbReference>
<comment type="similarity">
    <text evidence="1">Belongs to the plasmid mobilization pre family.</text>
</comment>
<dbReference type="NCBIfam" id="NF041497">
    <property type="entry name" value="MobV"/>
    <property type="match status" value="1"/>
</dbReference>
<reference evidence="3 4" key="1">
    <citation type="journal article" date="2019" name="Nat. Med.">
        <title>A library of human gut bacterial isolates paired with longitudinal multiomics data enables mechanistic microbiome research.</title>
        <authorList>
            <person name="Poyet M."/>
            <person name="Groussin M."/>
            <person name="Gibbons S.M."/>
            <person name="Avila-Pacheco J."/>
            <person name="Jiang X."/>
            <person name="Kearney S.M."/>
            <person name="Perrotta A.R."/>
            <person name="Berdy B."/>
            <person name="Zhao S."/>
            <person name="Lieberman T.D."/>
            <person name="Swanson P.K."/>
            <person name="Smith M."/>
            <person name="Roesemann S."/>
            <person name="Alexander J.E."/>
            <person name="Rich S.A."/>
            <person name="Livny J."/>
            <person name="Vlamakis H."/>
            <person name="Clish C."/>
            <person name="Bullock K."/>
            <person name="Deik A."/>
            <person name="Scott J."/>
            <person name="Pierce K.A."/>
            <person name="Xavier R.J."/>
            <person name="Alm E.J."/>
        </authorList>
    </citation>
    <scope>NUCLEOTIDE SEQUENCE [LARGE SCALE GENOMIC DNA]</scope>
    <source>
        <strain evidence="3 4">BIOML-A2</strain>
    </source>
</reference>
<dbReference type="EMBL" id="WKPR01000049">
    <property type="protein sequence ID" value="MSB22699.1"/>
    <property type="molecule type" value="Genomic_DNA"/>
</dbReference>
<dbReference type="AlphaFoldDB" id="A0A6I2RA39"/>
<evidence type="ECO:0000313" key="3">
    <source>
        <dbReference type="EMBL" id="MSB22699.1"/>
    </source>
</evidence>
<accession>A0A6I2RA39</accession>